<sequence>MGHLISSILYILLYSSSVRSFGPGNNFPSGNGNGGNNWGNGNGHSDGSEGTGGTGGTGGYGATGASSGTSGTVGSGVYFPTNTWKKLYYHQLPQFLDCELIVKHVDVDKWKSIHINSRQVFNQPSSTCIPFSFGNVSGKLVTLFIHYESMYWDNNCKNLPTSMAELNATGVVFQALESHKRHIEDLLLSKNFQIPVGYTVSQVEPFFHSDSHSVIVTENSELPFLYSERNLLMDYGNQNFVASAVLDRNQATCVQSYPYNVFNLPKRAWIHTVKICLQATGGSAKVGTNSFATMCTEAPSVLPCLYFNCQKLKRGSYIQASFSIGVKICEIEIFSYNLAYGSKIILSDDTMLNMIHSKSLIADLNTEDEVSSALKLKSCHKVEIVFNRRVSIQSFAARISCKSQECEKIIQIKPTIENDENNFCEEFRMEKMSMNNFFWARFHCGGQSNFVRIKNIIGLIHIDEVEVFGVDGNETINNCNQSSSLNGRMNCKQFALWKVANNSKVSLNQTYNPFSLIDDRFNTCVPFKFLYYYEWKSEFYSKPFTITFTKIVFELVELKRDPILVVIYKNKDKTFSQTIPIKATGIDITSGKSVLYWTTSLSFPPLEVYLRATRIDYGSLCEIILEGEGHQPSLKQLNWKEKVEFKNRITCEDSDVLNDSNWNPQFSNCMSFQYANQEYPWIIFDLESPYVVKKLLISYLKAISSIDISLLNTSRGVEYLDKRKFPYNSQRIICVTKLSLKHFSDEIFCRENAVGSLLTISTFNRLDSLQICEVKIFGEETTFIEHEVLLRTNGTIRNGDRIALDTFSNITAISIRPNRNISEKLIIHLSNNQIIDKDQLHLSDGSLTIDFKELEIGDENNNVLLPISPMNHVRYLHIFGNFTETILLRIFGLFERGNLFRRIAINLQLANGQVKDEHDTFQECVKFCHDNKDCWAFSWNRHDKCVCSFKPETGGTVRDFYQYDNSSSLELIRQNGSEIYSLCLTKKQLNIIHC</sequence>
<dbReference type="InterPro" id="IPR003609">
    <property type="entry name" value="Pan_app"/>
</dbReference>
<evidence type="ECO:0000259" key="3">
    <source>
        <dbReference type="Pfam" id="PF00024"/>
    </source>
</evidence>
<dbReference type="Proteomes" id="UP000549394">
    <property type="component" value="Unassembled WGS sequence"/>
</dbReference>
<evidence type="ECO:0000313" key="5">
    <source>
        <dbReference type="Proteomes" id="UP000549394"/>
    </source>
</evidence>
<gene>
    <name evidence="4" type="ORF">DGYR_LOCUS12194</name>
</gene>
<feature type="region of interest" description="Disordered" evidence="1">
    <location>
        <begin position="32"/>
        <end position="59"/>
    </location>
</feature>
<feature type="chain" id="PRO_5029616139" evidence="2">
    <location>
        <begin position="21"/>
        <end position="994"/>
    </location>
</feature>
<evidence type="ECO:0000256" key="1">
    <source>
        <dbReference type="SAM" id="MobiDB-lite"/>
    </source>
</evidence>
<dbReference type="EMBL" id="CAJFCJ010000022">
    <property type="protein sequence ID" value="CAD5124692.1"/>
    <property type="molecule type" value="Genomic_DNA"/>
</dbReference>
<dbReference type="AlphaFoldDB" id="A0A7I8W977"/>
<protein>
    <submittedName>
        <fullName evidence="4">DgyrCDS12957</fullName>
    </submittedName>
</protein>
<dbReference type="Pfam" id="PF00024">
    <property type="entry name" value="PAN_1"/>
    <property type="match status" value="1"/>
</dbReference>
<organism evidence="4 5">
    <name type="scientific">Dimorphilus gyrociliatus</name>
    <dbReference type="NCBI Taxonomy" id="2664684"/>
    <lineage>
        <taxon>Eukaryota</taxon>
        <taxon>Metazoa</taxon>
        <taxon>Spiralia</taxon>
        <taxon>Lophotrochozoa</taxon>
        <taxon>Annelida</taxon>
        <taxon>Polychaeta</taxon>
        <taxon>Polychaeta incertae sedis</taxon>
        <taxon>Dinophilidae</taxon>
        <taxon>Dimorphilus</taxon>
    </lineage>
</organism>
<feature type="signal peptide" evidence="2">
    <location>
        <begin position="1"/>
        <end position="20"/>
    </location>
</feature>
<name>A0A7I8W977_9ANNE</name>
<dbReference type="Gene3D" id="2.60.120.260">
    <property type="entry name" value="Galactose-binding domain-like"/>
    <property type="match status" value="1"/>
</dbReference>
<evidence type="ECO:0000256" key="2">
    <source>
        <dbReference type="SAM" id="SignalP"/>
    </source>
</evidence>
<proteinExistence type="predicted"/>
<accession>A0A7I8W977</accession>
<comment type="caution">
    <text evidence="4">The sequence shown here is derived from an EMBL/GenBank/DDBJ whole genome shotgun (WGS) entry which is preliminary data.</text>
</comment>
<reference evidence="4 5" key="1">
    <citation type="submission" date="2020-08" db="EMBL/GenBank/DDBJ databases">
        <authorList>
            <person name="Hejnol A."/>
        </authorList>
    </citation>
    <scope>NUCLEOTIDE SEQUENCE [LARGE SCALE GENOMIC DNA]</scope>
</reference>
<keyword evidence="5" id="KW-1185">Reference proteome</keyword>
<evidence type="ECO:0000313" key="4">
    <source>
        <dbReference type="EMBL" id="CAD5124692.1"/>
    </source>
</evidence>
<keyword evidence="2" id="KW-0732">Signal</keyword>
<feature type="domain" description="Apple" evidence="3">
    <location>
        <begin position="918"/>
        <end position="965"/>
    </location>
</feature>